<accession>A0ABS5ZPQ6</accession>
<comment type="caution">
    <text evidence="2">The sequence shown here is derived from an EMBL/GenBank/DDBJ whole genome shotgun (WGS) entry which is preliminary data.</text>
</comment>
<dbReference type="Pfam" id="PF06986">
    <property type="entry name" value="F_T4SS_TraN"/>
    <property type="match status" value="2"/>
</dbReference>
<dbReference type="RefSeq" id="WP_215863546.1">
    <property type="nucleotide sequence ID" value="NZ_JABELD010000051.1"/>
</dbReference>
<feature type="compositionally biased region" description="Low complexity" evidence="1">
    <location>
        <begin position="384"/>
        <end position="395"/>
    </location>
</feature>
<evidence type="ECO:0000313" key="2">
    <source>
        <dbReference type="EMBL" id="MBU2738581.1"/>
    </source>
</evidence>
<feature type="region of interest" description="Disordered" evidence="1">
    <location>
        <begin position="383"/>
        <end position="403"/>
    </location>
</feature>
<gene>
    <name evidence="2" type="primary">traN</name>
    <name evidence="2" type="ORF">HJG40_07195</name>
</gene>
<dbReference type="EMBL" id="JABELD010000051">
    <property type="protein sequence ID" value="MBU2738581.1"/>
    <property type="molecule type" value="Genomic_DNA"/>
</dbReference>
<reference evidence="2 3" key="1">
    <citation type="journal article" date="2021" name="ISME J.">
        <title>Genomic evolution of the class Acidithiobacillia: deep-branching Proteobacteria living in extreme acidic conditions.</title>
        <authorList>
            <person name="Moya-Beltran A."/>
            <person name="Beard S."/>
            <person name="Rojas-Villalobos C."/>
            <person name="Issotta F."/>
            <person name="Gallardo Y."/>
            <person name="Ulloa R."/>
            <person name="Giaveno A."/>
            <person name="Degli Esposti M."/>
            <person name="Johnson D.B."/>
            <person name="Quatrini R."/>
        </authorList>
    </citation>
    <scope>NUCLEOTIDE SEQUENCE [LARGE SCALE GENOMIC DNA]</scope>
    <source>
        <strain evidence="2 3">ATCC 19703</strain>
    </source>
</reference>
<keyword evidence="3" id="KW-1185">Reference proteome</keyword>
<dbReference type="InterPro" id="IPR014121">
    <property type="entry name" value="TraN_Ftype"/>
</dbReference>
<feature type="region of interest" description="Disordered" evidence="1">
    <location>
        <begin position="976"/>
        <end position="1000"/>
    </location>
</feature>
<evidence type="ECO:0000256" key="1">
    <source>
        <dbReference type="SAM" id="MobiDB-lite"/>
    </source>
</evidence>
<proteinExistence type="predicted"/>
<evidence type="ECO:0000313" key="3">
    <source>
        <dbReference type="Proteomes" id="UP001197028"/>
    </source>
</evidence>
<sequence length="1000" mass="104145">MGFFCWMAHPTRRRPIASAFIAAMIGIGIYYESTATAMAGQFVSQAQGGVNFGNSLLLGGQDDAATGVGSKEMQGFAGSNPTPGESGASSYYLPDNVGLTQGNAINQADSANAALMSDPTCPNGWPGPLNSFDSAGLGAVTHVQTVCQTALNAESASIEEAESSGSSPLYTDALESIHNFGTSLADVHSAGNALLTTCAPDINNQYQYAPACNLLSRSGVPSLNSLGDTWAGTLNNVADECSALPTSITSPTVAGTLVEKLAPMTLSVDGLIGKTIQTGAVGDNGSMTLPGYYANMTTASQQYQEIYGQCNEAQSYLENISTYPGGMNSYTTDPMLNNFLANPANQGMINKMMPFIESNPSVFSQYYQNVACTNNNLDIANGGSSSTSVSTTSTSAPSIQSNPVACDEPLSTYTSTGWINGADWPDPNAKWIYGTTGGCGGGVPNGQTDMMEGTYSNTTGATINATLYFAADDQGVVDINGTQVASYDDQGESGSVAYPSTGGVVSVPVTLAPGPDEILFYITNDDGGPTAAANPSAGILSIIGDVNATNQVLIDTNSNWLYTPTNGSSSSGTVTVNPGQTVTGTNPNTHAQSILCNSPIQCMGTQCHALFGNQDLHFSEALTALSALQQMEQNMQCATGTSVSAGNCQPIIFQGTASYCRTWPFGGVFTNNCCKEGLEAGANGPNIGQYLEAGMDAWSIANNSQFDAMVFGSKAISPDGFLFGKGSWAESAYNQFDTWAGDAWSDVTVPFKGAAEAVENAFGAGGASAGAQLGGDVAKVAHGAASASGAASKGLLSGVEDEVKGWLKSMLKHVLNHIVGHTITRKIMGFIGSKMFGEAFGDIMLAYEVFQIIQMITMIMTSCKKEEFQLGEGRKEHECQNLGTYCSEKFMGFCLEHKDIFCCYESPLDRIIASQIKIGQPNVAGGYGTPKHPDCNGFTPQQLADVDWSDVSLSAWTAMLQKAGLVAGSNAAGSAKYTPGQIDHPNGDVNADLAPQPVEE</sequence>
<protein>
    <submittedName>
        <fullName evidence="2">Conjugal transfer protein TraN</fullName>
    </submittedName>
</protein>
<name>A0ABS5ZPQ6_9PROT</name>
<dbReference type="Proteomes" id="UP001197028">
    <property type="component" value="Unassembled WGS sequence"/>
</dbReference>
<organism evidence="2 3">
    <name type="scientific">Acidithiobacillus concretivorus</name>
    <dbReference type="NCBI Taxonomy" id="3063952"/>
    <lineage>
        <taxon>Bacteria</taxon>
        <taxon>Pseudomonadati</taxon>
        <taxon>Pseudomonadota</taxon>
        <taxon>Acidithiobacillia</taxon>
        <taxon>Acidithiobacillales</taxon>
        <taxon>Acidithiobacillaceae</taxon>
        <taxon>Acidithiobacillus</taxon>
    </lineage>
</organism>